<evidence type="ECO:0000256" key="6">
    <source>
        <dbReference type="SAM" id="Coils"/>
    </source>
</evidence>
<evidence type="ECO:0000256" key="5">
    <source>
        <dbReference type="ARBA" id="ARBA00023136"/>
    </source>
</evidence>
<evidence type="ECO:0000256" key="3">
    <source>
        <dbReference type="ARBA" id="ARBA00022692"/>
    </source>
</evidence>
<feature type="coiled-coil region" evidence="6">
    <location>
        <begin position="744"/>
        <end position="771"/>
    </location>
</feature>
<organism evidence="8 9">
    <name type="scientific">Mesomycoplasma neurolyticum</name>
    <dbReference type="NCBI Taxonomy" id="2120"/>
    <lineage>
        <taxon>Bacteria</taxon>
        <taxon>Bacillati</taxon>
        <taxon>Mycoplasmatota</taxon>
        <taxon>Mycoplasmoidales</taxon>
        <taxon>Metamycoplasmataceae</taxon>
        <taxon>Mesomycoplasma</taxon>
    </lineage>
</organism>
<proteinExistence type="predicted"/>
<dbReference type="Pfam" id="PF03706">
    <property type="entry name" value="LPG_synthase_TM"/>
    <property type="match status" value="1"/>
</dbReference>
<dbReference type="RefSeq" id="WP_129720089.1">
    <property type="nucleotide sequence ID" value="NZ_LR214951.1"/>
</dbReference>
<keyword evidence="4 7" id="KW-1133">Transmembrane helix</keyword>
<dbReference type="InterPro" id="IPR022791">
    <property type="entry name" value="L-PG_synthase/AglD"/>
</dbReference>
<sequence length="944" mass="112577">MENLDKKNLFLLKSQMPIIDEAREKLDKDKENNVKDSCIFLKSIKKIDDINFEFVYQKAFLLDKWLKSNLKKNKKILIFHDAKPVCITIKEIFSKTFAINSNNIIYQINDNDFSFDLMINETIYNHYDLSLFILKIPDSNSYKILIRKNKFEKLTEEDEFYLNKTNIFTNLNDVNIEKKFDNIFIKKDFNHLVSFDKNMSFLNSYVFFTNKNDEKNILENLKNKNHFTFNEIKDKTFWEKLFSNLKFLSYKKTKESKNNVILYIDKYKNKKNIFIDYNKKTKFLNNQSITLLIIDYLKKTNKLKDDNVFFMNHGQNYLLKFLTEFYNLNIQKINKNYFTDFIQNFNITNKQDFFLINKDKIYCFKKDWNNNIIGLNDVSNTLLIIEMLEYNKKNNNDIFKKLQNISKNFAIERKFETKFKLSYESFLHFVKTSKATKTISDLKIINYNFVKNNHFLSENQFDYLMTLDSNQTVFLHYNKINQLLTIQIDSLQKSTDTYKSIILNEEKIVENILQFKTIEKNNQNIQKKIIKFSFFILLIILTFVFLFFTIYKSNNESVVGVLIFKKFFNNFLSSTMSKLQIILIILLWLFCIFISYSLVIYKLMRFNKEKITLWHTFVSTIISILVANITPFAFGGEIISYWYLQKKGYKKTVVAASFTIAATFFQILVLMKSLIFIPVGFVLYKDIFFGHFNFQSITTSIFTILGFILNISLLLIIIFVSTFKKVQFFLIRLWLAILSFFVLNFNAERKKELIELKLDNFKKNYKNTLKNKWLFFQCIFYKIIGYFLMPNFWIAFMVQNNNYDFSSMISWYFYFLTGTSLIDAANNLSPIPGGIGTSDVLTIHILSKNVFSGSPQEVQETLKLFSFSKNIIFWLIPNIISLMFILTILWGEKRINKYKNIQKLILFNPKISTNYRKTKTFFFKIASLFWIFIILILLIVFIFI</sequence>
<evidence type="ECO:0000256" key="1">
    <source>
        <dbReference type="ARBA" id="ARBA00004651"/>
    </source>
</evidence>
<feature type="transmembrane region" description="Helical" evidence="7">
    <location>
        <begin position="654"/>
        <end position="684"/>
    </location>
</feature>
<evidence type="ECO:0000256" key="7">
    <source>
        <dbReference type="SAM" id="Phobius"/>
    </source>
</evidence>
<keyword evidence="2" id="KW-1003">Cell membrane</keyword>
<dbReference type="AlphaFoldDB" id="A0A449A653"/>
<evidence type="ECO:0008006" key="10">
    <source>
        <dbReference type="Google" id="ProtNLM"/>
    </source>
</evidence>
<feature type="transmembrane region" description="Helical" evidence="7">
    <location>
        <begin position="773"/>
        <end position="798"/>
    </location>
</feature>
<evidence type="ECO:0000256" key="4">
    <source>
        <dbReference type="ARBA" id="ARBA00022989"/>
    </source>
</evidence>
<feature type="transmembrane region" description="Helical" evidence="7">
    <location>
        <begin position="726"/>
        <end position="747"/>
    </location>
</feature>
<dbReference type="EMBL" id="LR214951">
    <property type="protein sequence ID" value="VEU59718.1"/>
    <property type="molecule type" value="Genomic_DNA"/>
</dbReference>
<accession>A0A449A653</accession>
<protein>
    <recommendedName>
        <fullName evidence="10">Lysylphosphatidylglycerol synthase</fullName>
    </recommendedName>
</protein>
<name>A0A449A653_9BACT</name>
<gene>
    <name evidence="8" type="ORF">NCTC10166_00700</name>
</gene>
<keyword evidence="6" id="KW-0175">Coiled coil</keyword>
<dbReference type="KEGG" id="mnu:NCTC10166_00700"/>
<keyword evidence="9" id="KW-1185">Reference proteome</keyword>
<dbReference type="Proteomes" id="UP000289440">
    <property type="component" value="Chromosome"/>
</dbReference>
<feature type="transmembrane region" description="Helical" evidence="7">
    <location>
        <begin position="921"/>
        <end position="943"/>
    </location>
</feature>
<feature type="transmembrane region" description="Helical" evidence="7">
    <location>
        <begin position="579"/>
        <end position="601"/>
    </location>
</feature>
<dbReference type="GO" id="GO:0005886">
    <property type="term" value="C:plasma membrane"/>
    <property type="evidence" value="ECO:0007669"/>
    <property type="project" value="UniProtKB-SubCell"/>
</dbReference>
<dbReference type="OrthoDB" id="400335at2"/>
<evidence type="ECO:0000313" key="8">
    <source>
        <dbReference type="EMBL" id="VEU59718.1"/>
    </source>
</evidence>
<evidence type="ECO:0000313" key="9">
    <source>
        <dbReference type="Proteomes" id="UP000289440"/>
    </source>
</evidence>
<feature type="transmembrane region" description="Helical" evidence="7">
    <location>
        <begin position="696"/>
        <end position="720"/>
    </location>
</feature>
<comment type="subcellular location">
    <subcellularLocation>
        <location evidence="1">Cell membrane</location>
        <topology evidence="1">Multi-pass membrane protein</topology>
    </subcellularLocation>
</comment>
<feature type="transmembrane region" description="Helical" evidence="7">
    <location>
        <begin position="613"/>
        <end position="634"/>
    </location>
</feature>
<feature type="transmembrane region" description="Helical" evidence="7">
    <location>
        <begin position="871"/>
        <end position="891"/>
    </location>
</feature>
<keyword evidence="3 7" id="KW-0812">Transmembrane</keyword>
<evidence type="ECO:0000256" key="2">
    <source>
        <dbReference type="ARBA" id="ARBA00022475"/>
    </source>
</evidence>
<feature type="transmembrane region" description="Helical" evidence="7">
    <location>
        <begin position="529"/>
        <end position="551"/>
    </location>
</feature>
<keyword evidence="5 7" id="KW-0472">Membrane</keyword>
<reference evidence="8 9" key="1">
    <citation type="submission" date="2019-01" db="EMBL/GenBank/DDBJ databases">
        <authorList>
            <consortium name="Pathogen Informatics"/>
        </authorList>
    </citation>
    <scope>NUCLEOTIDE SEQUENCE [LARGE SCALE GENOMIC DNA]</scope>
    <source>
        <strain evidence="8 9">NCTC10166</strain>
    </source>
</reference>